<dbReference type="Proteomes" id="UP001085076">
    <property type="component" value="Miscellaneous, Linkage group lg02"/>
</dbReference>
<protein>
    <submittedName>
        <fullName evidence="2">Uncharacterized protein</fullName>
    </submittedName>
</protein>
<sequence>MGRSWVVAQDGAGSVRQAKEQTDGGAGTKVEVVVAALWPKAEARGWRSQADMWLRRAAGWPVRSARVRGEGGGGDRSRSLRRENPKVGNHANNEFKEFERLQGIFGKDRANGKGAETSADVVESLNADTSNFFDANLELNKEHTSAIPTENHVSNGPNVSTPPLKRQKMLDVANKLIESMESYMSAAKSDMSLILTKMPDPPVVRNLGEEVKKLSLSDDEEVDLMIKFSHKPEYEKYFWELNVVQRINFVRKIMGMP</sequence>
<feature type="region of interest" description="Disordered" evidence="1">
    <location>
        <begin position="1"/>
        <end position="25"/>
    </location>
</feature>
<proteinExistence type="predicted"/>
<name>A0A9D5HM24_9LILI</name>
<evidence type="ECO:0000313" key="3">
    <source>
        <dbReference type="Proteomes" id="UP001085076"/>
    </source>
</evidence>
<feature type="compositionally biased region" description="Basic and acidic residues" evidence="1">
    <location>
        <begin position="67"/>
        <end position="85"/>
    </location>
</feature>
<dbReference type="AlphaFoldDB" id="A0A9D5HM24"/>
<reference evidence="2" key="2">
    <citation type="journal article" date="2022" name="Hortic Res">
        <title>The genome of Dioscorea zingiberensis sheds light on the biosynthesis, origin and evolution of the medicinally important diosgenin saponins.</title>
        <authorList>
            <person name="Li Y."/>
            <person name="Tan C."/>
            <person name="Li Z."/>
            <person name="Guo J."/>
            <person name="Li S."/>
            <person name="Chen X."/>
            <person name="Wang C."/>
            <person name="Dai X."/>
            <person name="Yang H."/>
            <person name="Song W."/>
            <person name="Hou L."/>
            <person name="Xu J."/>
            <person name="Tong Z."/>
            <person name="Xu A."/>
            <person name="Yuan X."/>
            <person name="Wang W."/>
            <person name="Yang Q."/>
            <person name="Chen L."/>
            <person name="Sun Z."/>
            <person name="Wang K."/>
            <person name="Pan B."/>
            <person name="Chen J."/>
            <person name="Bao Y."/>
            <person name="Liu F."/>
            <person name="Qi X."/>
            <person name="Gang D.R."/>
            <person name="Wen J."/>
            <person name="Li J."/>
        </authorList>
    </citation>
    <scope>NUCLEOTIDE SEQUENCE</scope>
    <source>
        <strain evidence="2">Dzin_1.0</strain>
    </source>
</reference>
<organism evidence="2 3">
    <name type="scientific">Dioscorea zingiberensis</name>
    <dbReference type="NCBI Taxonomy" id="325984"/>
    <lineage>
        <taxon>Eukaryota</taxon>
        <taxon>Viridiplantae</taxon>
        <taxon>Streptophyta</taxon>
        <taxon>Embryophyta</taxon>
        <taxon>Tracheophyta</taxon>
        <taxon>Spermatophyta</taxon>
        <taxon>Magnoliopsida</taxon>
        <taxon>Liliopsida</taxon>
        <taxon>Dioscoreales</taxon>
        <taxon>Dioscoreaceae</taxon>
        <taxon>Dioscorea</taxon>
    </lineage>
</organism>
<dbReference type="PANTHER" id="PTHR46250">
    <property type="entry name" value="MYB/SANT-LIKE DNA-BINDING DOMAIN PROTEIN-RELATED"/>
    <property type="match status" value="1"/>
</dbReference>
<comment type="caution">
    <text evidence="2">The sequence shown here is derived from an EMBL/GenBank/DDBJ whole genome shotgun (WGS) entry which is preliminary data.</text>
</comment>
<reference evidence="2" key="1">
    <citation type="submission" date="2021-03" db="EMBL/GenBank/DDBJ databases">
        <authorList>
            <person name="Li Z."/>
            <person name="Yang C."/>
        </authorList>
    </citation>
    <scope>NUCLEOTIDE SEQUENCE</scope>
    <source>
        <strain evidence="2">Dzin_1.0</strain>
        <tissue evidence="2">Leaf</tissue>
    </source>
</reference>
<gene>
    <name evidence="2" type="ORF">J5N97_009859</name>
</gene>
<evidence type="ECO:0000313" key="2">
    <source>
        <dbReference type="EMBL" id="KAJ0981604.1"/>
    </source>
</evidence>
<dbReference type="OrthoDB" id="1414261at2759"/>
<keyword evidence="3" id="KW-1185">Reference proteome</keyword>
<dbReference type="PANTHER" id="PTHR46250:SF16">
    <property type="entry name" value="MYB_SANT-LIKE DOMAIN-CONTAINING PROTEIN"/>
    <property type="match status" value="1"/>
</dbReference>
<dbReference type="EMBL" id="JAGGNH010000002">
    <property type="protein sequence ID" value="KAJ0981604.1"/>
    <property type="molecule type" value="Genomic_DNA"/>
</dbReference>
<evidence type="ECO:0000256" key="1">
    <source>
        <dbReference type="SAM" id="MobiDB-lite"/>
    </source>
</evidence>
<feature type="region of interest" description="Disordered" evidence="1">
    <location>
        <begin position="65"/>
        <end position="92"/>
    </location>
</feature>
<accession>A0A9D5HM24</accession>